<dbReference type="AlphaFoldDB" id="A0ABD2BES6"/>
<sequence>MVGRDEEGSSKNRLYDPIPSVPMLGNVRWKRSRGIRISQTPTGREIIGSDLRTALLSREEVFRTKFIPRREAHGSRGPSSWRPQLRRRLRYYQSHAGVSLAASNVERVACLEALRIRAFLGCERGRFNRHLSSRIPGQVARPFVRWLVGRSIDRNVRVYRRISRQLASPETKALCESQRFVFHSVRGQFAGLGSKPRKLTPTRSASFTSGLFHAQVVG</sequence>
<name>A0ABD2BES6_VESSQ</name>
<gene>
    <name evidence="1" type="ORF">V1478_004784</name>
</gene>
<evidence type="ECO:0000313" key="2">
    <source>
        <dbReference type="Proteomes" id="UP001607302"/>
    </source>
</evidence>
<accession>A0ABD2BES6</accession>
<dbReference type="EMBL" id="JAUDFV010000105">
    <property type="protein sequence ID" value="KAL2731239.1"/>
    <property type="molecule type" value="Genomic_DNA"/>
</dbReference>
<comment type="caution">
    <text evidence="1">The sequence shown here is derived from an EMBL/GenBank/DDBJ whole genome shotgun (WGS) entry which is preliminary data.</text>
</comment>
<dbReference type="Proteomes" id="UP001607302">
    <property type="component" value="Unassembled WGS sequence"/>
</dbReference>
<evidence type="ECO:0008006" key="3">
    <source>
        <dbReference type="Google" id="ProtNLM"/>
    </source>
</evidence>
<proteinExistence type="predicted"/>
<evidence type="ECO:0000313" key="1">
    <source>
        <dbReference type="EMBL" id="KAL2731239.1"/>
    </source>
</evidence>
<reference evidence="1 2" key="1">
    <citation type="journal article" date="2024" name="Ann. Entomol. Soc. Am.">
        <title>Genomic analyses of the southern and eastern yellowjacket wasps (Hymenoptera: Vespidae) reveal evolutionary signatures of social life.</title>
        <authorList>
            <person name="Catto M.A."/>
            <person name="Caine P.B."/>
            <person name="Orr S.E."/>
            <person name="Hunt B.G."/>
            <person name="Goodisman M.A.D."/>
        </authorList>
    </citation>
    <scope>NUCLEOTIDE SEQUENCE [LARGE SCALE GENOMIC DNA]</scope>
    <source>
        <strain evidence="1">233</strain>
        <tissue evidence="1">Head and thorax</tissue>
    </source>
</reference>
<keyword evidence="2" id="KW-1185">Reference proteome</keyword>
<organism evidence="1 2">
    <name type="scientific">Vespula squamosa</name>
    <name type="common">Southern yellow jacket</name>
    <name type="synonym">Wasp</name>
    <dbReference type="NCBI Taxonomy" id="30214"/>
    <lineage>
        <taxon>Eukaryota</taxon>
        <taxon>Metazoa</taxon>
        <taxon>Ecdysozoa</taxon>
        <taxon>Arthropoda</taxon>
        <taxon>Hexapoda</taxon>
        <taxon>Insecta</taxon>
        <taxon>Pterygota</taxon>
        <taxon>Neoptera</taxon>
        <taxon>Endopterygota</taxon>
        <taxon>Hymenoptera</taxon>
        <taxon>Apocrita</taxon>
        <taxon>Aculeata</taxon>
        <taxon>Vespoidea</taxon>
        <taxon>Vespidae</taxon>
        <taxon>Vespinae</taxon>
        <taxon>Vespula</taxon>
    </lineage>
</organism>
<protein>
    <recommendedName>
        <fullName evidence="3">Ribosomal protein S4</fullName>
    </recommendedName>
</protein>